<dbReference type="RefSeq" id="WP_187711671.1">
    <property type="nucleotide sequence ID" value="NZ_CP060820.1"/>
</dbReference>
<reference evidence="2 3" key="1">
    <citation type="submission" date="2020-08" db="EMBL/GenBank/DDBJ databases">
        <title>Lysobacter sp. II4 sp. nov., isolated from soil.</title>
        <authorList>
            <person name="Woo C.Y."/>
            <person name="Kim J."/>
        </authorList>
    </citation>
    <scope>NUCLEOTIDE SEQUENCE [LARGE SCALE GENOMIC DNA]</scope>
    <source>
        <strain evidence="2 3">II4</strain>
    </source>
</reference>
<feature type="signal peptide" evidence="1">
    <location>
        <begin position="1"/>
        <end position="19"/>
    </location>
</feature>
<feature type="chain" id="PRO_5028810247" description="DUF4412 domain-containing protein" evidence="1">
    <location>
        <begin position="20"/>
        <end position="220"/>
    </location>
</feature>
<proteinExistence type="predicted"/>
<keyword evidence="1" id="KW-0732">Signal</keyword>
<dbReference type="KEGG" id="lsx:H8B22_12140"/>
<evidence type="ECO:0000313" key="3">
    <source>
        <dbReference type="Proteomes" id="UP000516018"/>
    </source>
</evidence>
<name>A0A7H0FW13_9GAMM</name>
<accession>A0A7H0FW13</accession>
<dbReference type="EMBL" id="CP060820">
    <property type="protein sequence ID" value="QNP40229.1"/>
    <property type="molecule type" value="Genomic_DNA"/>
</dbReference>
<dbReference type="Proteomes" id="UP000516018">
    <property type="component" value="Chromosome"/>
</dbReference>
<organism evidence="2 3">
    <name type="scientific">Agrilutibacter terrestris</name>
    <dbReference type="NCBI Taxonomy" id="2865112"/>
    <lineage>
        <taxon>Bacteria</taxon>
        <taxon>Pseudomonadati</taxon>
        <taxon>Pseudomonadota</taxon>
        <taxon>Gammaproteobacteria</taxon>
        <taxon>Lysobacterales</taxon>
        <taxon>Lysobacteraceae</taxon>
        <taxon>Agrilutibacter</taxon>
    </lineage>
</organism>
<gene>
    <name evidence="2" type="ORF">H8B22_12140</name>
</gene>
<keyword evidence="3" id="KW-1185">Reference proteome</keyword>
<evidence type="ECO:0000256" key="1">
    <source>
        <dbReference type="SAM" id="SignalP"/>
    </source>
</evidence>
<sequence>MRRALLLLLCVFGTGPVWAGSSAVQAHAWVAEYRVHDGQGDRTLVLVRSDDRVEYRLAGEPVRVWENGADGLVHREVFVADGRIVSYTPGDLRALGRNPEWLSLSHLVDPALRAQLQAQGARKVSALRNARAQRYRGEVHGVPVQLDWLDAADLPAQYRSGKGRAAYRLELRTLEQRPASVAFTATDGLREIDYADIGDMELDPFARRYIRAGAGVAAEH</sequence>
<protein>
    <recommendedName>
        <fullName evidence="4">DUF4412 domain-containing protein</fullName>
    </recommendedName>
</protein>
<evidence type="ECO:0008006" key="4">
    <source>
        <dbReference type="Google" id="ProtNLM"/>
    </source>
</evidence>
<dbReference type="AlphaFoldDB" id="A0A7H0FW13"/>
<evidence type="ECO:0000313" key="2">
    <source>
        <dbReference type="EMBL" id="QNP40229.1"/>
    </source>
</evidence>